<sequence length="225" mass="26398">MYLFYKKKQIISGLPLKSIVDDLMNFCFHCSRTFLPKFYHHQCSQVFTTLANQLNYYVFPEVEFVDSFEQSLKYLTSSLPCMINLLTIVDLYLYCPKYDRIETLCNDLFTTTPPVEATNFIPFRLLMFPDSLEGDSELFGDVDFDYISYWVPKMVTYIMRMSVVPRKFSTISSRPHGILNSNYMVCTRISQQDFVAEGSPGYERKRIGKRRGYVLGRRRSLNNKV</sequence>
<keyword evidence="2" id="KW-1185">Reference proteome</keyword>
<name>A0A9P0H9N1_NEZVI</name>
<gene>
    <name evidence="1" type="ORF">NEZAVI_LOCUS7716</name>
</gene>
<reference evidence="1" key="1">
    <citation type="submission" date="2022-01" db="EMBL/GenBank/DDBJ databases">
        <authorList>
            <person name="King R."/>
        </authorList>
    </citation>
    <scope>NUCLEOTIDE SEQUENCE</scope>
</reference>
<evidence type="ECO:0000313" key="2">
    <source>
        <dbReference type="Proteomes" id="UP001152798"/>
    </source>
</evidence>
<accession>A0A9P0H9N1</accession>
<dbReference type="OrthoDB" id="6599222at2759"/>
<organism evidence="1 2">
    <name type="scientific">Nezara viridula</name>
    <name type="common">Southern green stink bug</name>
    <name type="synonym">Cimex viridulus</name>
    <dbReference type="NCBI Taxonomy" id="85310"/>
    <lineage>
        <taxon>Eukaryota</taxon>
        <taxon>Metazoa</taxon>
        <taxon>Ecdysozoa</taxon>
        <taxon>Arthropoda</taxon>
        <taxon>Hexapoda</taxon>
        <taxon>Insecta</taxon>
        <taxon>Pterygota</taxon>
        <taxon>Neoptera</taxon>
        <taxon>Paraneoptera</taxon>
        <taxon>Hemiptera</taxon>
        <taxon>Heteroptera</taxon>
        <taxon>Panheteroptera</taxon>
        <taxon>Pentatomomorpha</taxon>
        <taxon>Pentatomoidea</taxon>
        <taxon>Pentatomidae</taxon>
        <taxon>Pentatominae</taxon>
        <taxon>Nezara</taxon>
    </lineage>
</organism>
<dbReference type="AlphaFoldDB" id="A0A9P0H9N1"/>
<dbReference type="Proteomes" id="UP001152798">
    <property type="component" value="Chromosome 4"/>
</dbReference>
<proteinExistence type="predicted"/>
<protein>
    <submittedName>
        <fullName evidence="1">Uncharacterized protein</fullName>
    </submittedName>
</protein>
<evidence type="ECO:0000313" key="1">
    <source>
        <dbReference type="EMBL" id="CAH1397981.1"/>
    </source>
</evidence>
<dbReference type="EMBL" id="OV725080">
    <property type="protein sequence ID" value="CAH1397981.1"/>
    <property type="molecule type" value="Genomic_DNA"/>
</dbReference>